<dbReference type="AlphaFoldDB" id="A0A8K0K9V2"/>
<reference evidence="6" key="2">
    <citation type="submission" date="2017-10" db="EMBL/GenBank/DDBJ databases">
        <title>Ladona fulva Genome sequencing and assembly.</title>
        <authorList>
            <person name="Murali S."/>
            <person name="Richards S."/>
            <person name="Bandaranaike D."/>
            <person name="Bellair M."/>
            <person name="Blankenburg K."/>
            <person name="Chao H."/>
            <person name="Dinh H."/>
            <person name="Doddapaneni H."/>
            <person name="Dugan-Rocha S."/>
            <person name="Elkadiri S."/>
            <person name="Gnanaolivu R."/>
            <person name="Hernandez B."/>
            <person name="Skinner E."/>
            <person name="Javaid M."/>
            <person name="Lee S."/>
            <person name="Li M."/>
            <person name="Ming W."/>
            <person name="Munidasa M."/>
            <person name="Muniz J."/>
            <person name="Nguyen L."/>
            <person name="Hughes D."/>
            <person name="Osuji N."/>
            <person name="Pu L.-L."/>
            <person name="Puazo M."/>
            <person name="Qu C."/>
            <person name="Quiroz J."/>
            <person name="Raj R."/>
            <person name="Weissenberger G."/>
            <person name="Xin Y."/>
            <person name="Zou X."/>
            <person name="Han Y."/>
            <person name="Worley K."/>
            <person name="Muzny D."/>
            <person name="Gibbs R."/>
        </authorList>
    </citation>
    <scope>NUCLEOTIDE SEQUENCE</scope>
    <source>
        <strain evidence="6">Sampled in the wild</strain>
    </source>
</reference>
<proteinExistence type="predicted"/>
<keyword evidence="4" id="KW-0175">Coiled coil</keyword>
<evidence type="ECO:0000313" key="6">
    <source>
        <dbReference type="EMBL" id="KAG8230498.1"/>
    </source>
</evidence>
<evidence type="ECO:0008006" key="8">
    <source>
        <dbReference type="Google" id="ProtNLM"/>
    </source>
</evidence>
<dbReference type="InterPro" id="IPR043596">
    <property type="entry name" value="CFAP53/TCHP"/>
</dbReference>
<dbReference type="EMBL" id="KZ308490">
    <property type="protein sequence ID" value="KAG8230498.1"/>
    <property type="molecule type" value="Genomic_DNA"/>
</dbReference>
<sequence>MSHIAEGHFRNRDVRGPSPYSVGRIARPSVGQNATRFLIEKRKREEWSRKNMEAQKDRLMQTVKNQFEEITERKCVKRTIENKVDCGMKAASHDLEKRRERLRKLLMEEDLHFKKEACERAVYAENETYAERQRKAENLRMKREQERLRLVEEKRLQQFMNNYEPVRNMIIKRNNEQTYCAQLDQLKEIEERRKSDMEEKAFWDQMDRKAIEKQREKAAADAQEARRKMEEARRALLSQQEYRNISKAEEATIKAMELKELGKIMEQARLEEMEEIQQKRKKREAFKKVLKEQIAEHESAISRQIECDKLLDTQMVKAASEDLVMQREKQNKLMEEAQKEVRFYAEYMEELKLERQKEDKRFEELVETQRKYQEKLRDEEEKLRQKAQDVLRKEVLSQRKLQLEINDKKRAEEKEIQVIEAQLAEKLRLETMRSEREKAKRLSLEKAKYALELKKQMEEMQLKKEREKEESDRLLQKEILVQKNYLSKAKELINSNADKDIHPFRAVLNC</sequence>
<accession>A0A8K0K9V2</accession>
<keyword evidence="2" id="KW-0969">Cilium</keyword>
<dbReference type="Proteomes" id="UP000792457">
    <property type="component" value="Unassembled WGS sequence"/>
</dbReference>
<reference evidence="6" key="1">
    <citation type="submission" date="2013-04" db="EMBL/GenBank/DDBJ databases">
        <authorList>
            <person name="Qu J."/>
            <person name="Murali S.C."/>
            <person name="Bandaranaike D."/>
            <person name="Bellair M."/>
            <person name="Blankenburg K."/>
            <person name="Chao H."/>
            <person name="Dinh H."/>
            <person name="Doddapaneni H."/>
            <person name="Downs B."/>
            <person name="Dugan-Rocha S."/>
            <person name="Elkadiri S."/>
            <person name="Gnanaolivu R.D."/>
            <person name="Hernandez B."/>
            <person name="Javaid M."/>
            <person name="Jayaseelan J.C."/>
            <person name="Lee S."/>
            <person name="Li M."/>
            <person name="Ming W."/>
            <person name="Munidasa M."/>
            <person name="Muniz J."/>
            <person name="Nguyen L."/>
            <person name="Ongeri F."/>
            <person name="Osuji N."/>
            <person name="Pu L.-L."/>
            <person name="Puazo M."/>
            <person name="Qu C."/>
            <person name="Quiroz J."/>
            <person name="Raj R."/>
            <person name="Weissenberger G."/>
            <person name="Xin Y."/>
            <person name="Zou X."/>
            <person name="Han Y."/>
            <person name="Richards S."/>
            <person name="Worley K."/>
            <person name="Muzny D."/>
            <person name="Gibbs R."/>
        </authorList>
    </citation>
    <scope>NUCLEOTIDE SEQUENCE</scope>
    <source>
        <strain evidence="6">Sampled in the wild</strain>
    </source>
</reference>
<feature type="coiled-coil region" evidence="4">
    <location>
        <begin position="320"/>
        <end position="477"/>
    </location>
</feature>
<evidence type="ECO:0000256" key="5">
    <source>
        <dbReference type="SAM" id="MobiDB-lite"/>
    </source>
</evidence>
<feature type="coiled-coil region" evidence="4">
    <location>
        <begin position="180"/>
        <end position="242"/>
    </location>
</feature>
<feature type="region of interest" description="Disordered" evidence="5">
    <location>
        <begin position="1"/>
        <end position="23"/>
    </location>
</feature>
<comment type="subcellular location">
    <subcellularLocation>
        <location evidence="1">Cell projection</location>
        <location evidence="1">Cilium</location>
    </subcellularLocation>
</comment>
<dbReference type="PANTHER" id="PTHR31183:SF1">
    <property type="entry name" value="CILIA- AND FLAGELLA-ASSOCIATED PROTEIN 53"/>
    <property type="match status" value="1"/>
</dbReference>
<keyword evidence="3" id="KW-0966">Cell projection</keyword>
<organism evidence="6 7">
    <name type="scientific">Ladona fulva</name>
    <name type="common">Scarce chaser dragonfly</name>
    <name type="synonym">Libellula fulva</name>
    <dbReference type="NCBI Taxonomy" id="123851"/>
    <lineage>
        <taxon>Eukaryota</taxon>
        <taxon>Metazoa</taxon>
        <taxon>Ecdysozoa</taxon>
        <taxon>Arthropoda</taxon>
        <taxon>Hexapoda</taxon>
        <taxon>Insecta</taxon>
        <taxon>Pterygota</taxon>
        <taxon>Palaeoptera</taxon>
        <taxon>Odonata</taxon>
        <taxon>Epiprocta</taxon>
        <taxon>Anisoptera</taxon>
        <taxon>Libelluloidea</taxon>
        <taxon>Libellulidae</taxon>
        <taxon>Ladona</taxon>
    </lineage>
</organism>
<evidence type="ECO:0000256" key="2">
    <source>
        <dbReference type="ARBA" id="ARBA00023069"/>
    </source>
</evidence>
<dbReference type="GO" id="GO:0005929">
    <property type="term" value="C:cilium"/>
    <property type="evidence" value="ECO:0007669"/>
    <property type="project" value="UniProtKB-SubCell"/>
</dbReference>
<gene>
    <name evidence="6" type="ORF">J437_LFUL013540</name>
</gene>
<evidence type="ECO:0000256" key="3">
    <source>
        <dbReference type="ARBA" id="ARBA00023273"/>
    </source>
</evidence>
<evidence type="ECO:0000256" key="1">
    <source>
        <dbReference type="ARBA" id="ARBA00004138"/>
    </source>
</evidence>
<dbReference type="PANTHER" id="PTHR31183">
    <property type="entry name" value="TRICHOPLEIN KERATIN FILAMENT-BINDING PROTEIN FAMILY MEMBER"/>
    <property type="match status" value="1"/>
</dbReference>
<name>A0A8K0K9V2_LADFU</name>
<feature type="compositionally biased region" description="Basic and acidic residues" evidence="5">
    <location>
        <begin position="1"/>
        <end position="15"/>
    </location>
</feature>
<keyword evidence="7" id="KW-1185">Reference proteome</keyword>
<dbReference type="OrthoDB" id="75950at2759"/>
<feature type="coiled-coil region" evidence="4">
    <location>
        <begin position="49"/>
        <end position="156"/>
    </location>
</feature>
<comment type="caution">
    <text evidence="6">The sequence shown here is derived from an EMBL/GenBank/DDBJ whole genome shotgun (WGS) entry which is preliminary data.</text>
</comment>
<evidence type="ECO:0000313" key="7">
    <source>
        <dbReference type="Proteomes" id="UP000792457"/>
    </source>
</evidence>
<evidence type="ECO:0000256" key="4">
    <source>
        <dbReference type="SAM" id="Coils"/>
    </source>
</evidence>
<protein>
    <recommendedName>
        <fullName evidence="8">Trichohyalin-plectin-homology domain-containing protein</fullName>
    </recommendedName>
</protein>